<dbReference type="EMBL" id="SDPU01000022">
    <property type="protein sequence ID" value="RYU11966.1"/>
    <property type="molecule type" value="Genomic_DNA"/>
</dbReference>
<sequence>MLETYRRVLSLPGALAFSLSGLLGRLPISMISLGIVLLVSERTGSYSLAGSVSAAYIVANATVAVLQGRLTDRFGQTRVLPIGALGNSLALGLLMWSVETDQAPLITHAAAFAAGATIPVVGAAVRARWVLLVPEKRTLQTAFAYEAVMDEVVFMVGPTLVTVLATAVHPLAGLGAAIGAGIVGTLLLAAQRGTAPPPQPRDRDRSARPRMPWRVLVPMVAGSAAMGAIFGSVEVATVAFTGELGRKELSGALLATWALGSLLSGIATGAIHWKATTAVRFRWGMVALAVSVLPLPFLGSLGAMAGVLFVAGFAISPTLIALMGLTEQVVPPSRLTEGMSIVHTGMAAGIAPGAAAAGQVIDRVGPGASYWVPVAAGVLGVAAAFIAAATAPGPEAPPSPTGSPASPASRPS</sequence>
<keyword evidence="2" id="KW-1133">Transmembrane helix</keyword>
<gene>
    <name evidence="3" type="ORF">ETU37_11960</name>
</gene>
<feature type="transmembrane region" description="Helical" evidence="2">
    <location>
        <begin position="251"/>
        <end position="271"/>
    </location>
</feature>
<feature type="transmembrane region" description="Helical" evidence="2">
    <location>
        <begin position="79"/>
        <end position="98"/>
    </location>
</feature>
<evidence type="ECO:0000313" key="3">
    <source>
        <dbReference type="EMBL" id="RYU11966.1"/>
    </source>
</evidence>
<dbReference type="PANTHER" id="PTHR23542">
    <property type="match status" value="1"/>
</dbReference>
<feature type="transmembrane region" description="Helical" evidence="2">
    <location>
        <begin position="338"/>
        <end position="358"/>
    </location>
</feature>
<dbReference type="Pfam" id="PF07690">
    <property type="entry name" value="MFS_1"/>
    <property type="match status" value="1"/>
</dbReference>
<comment type="caution">
    <text evidence="3">The sequence shown here is derived from an EMBL/GenBank/DDBJ whole genome shotgun (WGS) entry which is preliminary data.</text>
</comment>
<feature type="transmembrane region" description="Helical" evidence="2">
    <location>
        <begin position="283"/>
        <end position="301"/>
    </location>
</feature>
<dbReference type="InterPro" id="IPR036259">
    <property type="entry name" value="MFS_trans_sf"/>
</dbReference>
<evidence type="ECO:0000313" key="4">
    <source>
        <dbReference type="Proteomes" id="UP000291189"/>
    </source>
</evidence>
<dbReference type="RefSeq" id="WP_129987554.1">
    <property type="nucleotide sequence ID" value="NZ_SDPU01000022.1"/>
</dbReference>
<dbReference type="Proteomes" id="UP000291189">
    <property type="component" value="Unassembled WGS sequence"/>
</dbReference>
<evidence type="ECO:0000256" key="1">
    <source>
        <dbReference type="SAM" id="MobiDB-lite"/>
    </source>
</evidence>
<protein>
    <submittedName>
        <fullName evidence="3">MFS transporter</fullName>
    </submittedName>
</protein>
<feature type="transmembrane region" description="Helical" evidence="2">
    <location>
        <begin position="370"/>
        <end position="391"/>
    </location>
</feature>
<dbReference type="AlphaFoldDB" id="A0A4V1Z1S9"/>
<dbReference type="SUPFAM" id="SSF103473">
    <property type="entry name" value="MFS general substrate transporter"/>
    <property type="match status" value="1"/>
</dbReference>
<dbReference type="Gene3D" id="1.20.1250.20">
    <property type="entry name" value="MFS general substrate transporter like domains"/>
    <property type="match status" value="1"/>
</dbReference>
<keyword evidence="2" id="KW-0472">Membrane</keyword>
<dbReference type="OrthoDB" id="9180256at2"/>
<feature type="region of interest" description="Disordered" evidence="1">
    <location>
        <begin position="392"/>
        <end position="412"/>
    </location>
</feature>
<accession>A0A4V1Z1S9</accession>
<feature type="transmembrane region" description="Helical" evidence="2">
    <location>
        <begin position="143"/>
        <end position="165"/>
    </location>
</feature>
<dbReference type="InterPro" id="IPR011701">
    <property type="entry name" value="MFS"/>
</dbReference>
<feature type="compositionally biased region" description="Low complexity" evidence="1">
    <location>
        <begin position="402"/>
        <end position="412"/>
    </location>
</feature>
<dbReference type="PANTHER" id="PTHR23542:SF1">
    <property type="entry name" value="MAJOR FACILITATOR SUPERFAMILY (MFS) PROFILE DOMAIN-CONTAINING PROTEIN"/>
    <property type="match status" value="1"/>
</dbReference>
<feature type="transmembrane region" description="Helical" evidence="2">
    <location>
        <begin position="171"/>
        <end position="190"/>
    </location>
</feature>
<reference evidence="3 4" key="1">
    <citation type="submission" date="2019-01" db="EMBL/GenBank/DDBJ databases">
        <title>Nocardioides guangzhouensis sp. nov., an actinobacterium isolated from soil.</title>
        <authorList>
            <person name="Fu Y."/>
            <person name="Cai Y."/>
            <person name="Lin Z."/>
            <person name="Chen P."/>
        </authorList>
    </citation>
    <scope>NUCLEOTIDE SEQUENCE [LARGE SCALE GENOMIC DNA]</scope>
    <source>
        <strain evidence="3 4">NBRC 105384</strain>
    </source>
</reference>
<proteinExistence type="predicted"/>
<feature type="transmembrane region" description="Helical" evidence="2">
    <location>
        <begin position="211"/>
        <end position="231"/>
    </location>
</feature>
<feature type="transmembrane region" description="Helical" evidence="2">
    <location>
        <begin position="48"/>
        <end position="67"/>
    </location>
</feature>
<keyword evidence="4" id="KW-1185">Reference proteome</keyword>
<evidence type="ECO:0000256" key="2">
    <source>
        <dbReference type="SAM" id="Phobius"/>
    </source>
</evidence>
<feature type="transmembrane region" description="Helical" evidence="2">
    <location>
        <begin position="110"/>
        <end position="131"/>
    </location>
</feature>
<name>A0A4V1Z1S9_9ACTN</name>
<organism evidence="3 4">
    <name type="scientific">Nocardioides iriomotensis</name>
    <dbReference type="NCBI Taxonomy" id="715784"/>
    <lineage>
        <taxon>Bacteria</taxon>
        <taxon>Bacillati</taxon>
        <taxon>Actinomycetota</taxon>
        <taxon>Actinomycetes</taxon>
        <taxon>Propionibacteriales</taxon>
        <taxon>Nocardioidaceae</taxon>
        <taxon>Nocardioides</taxon>
    </lineage>
</organism>
<keyword evidence="2" id="KW-0812">Transmembrane</keyword>
<dbReference type="GO" id="GO:0022857">
    <property type="term" value="F:transmembrane transporter activity"/>
    <property type="evidence" value="ECO:0007669"/>
    <property type="project" value="InterPro"/>
</dbReference>